<feature type="region of interest" description="Disordered" evidence="1">
    <location>
        <begin position="57"/>
        <end position="80"/>
    </location>
</feature>
<reference evidence="2 3" key="1">
    <citation type="journal article" date="2023" name="bioRxiv">
        <title>Conserved and derived expression patterns and positive selection on dental genes reveal complex evolutionary context of ever-growing rodent molars.</title>
        <authorList>
            <person name="Calamari Z.T."/>
            <person name="Song A."/>
            <person name="Cohen E."/>
            <person name="Akter M."/>
            <person name="Roy R.D."/>
            <person name="Hallikas O."/>
            <person name="Christensen M.M."/>
            <person name="Li P."/>
            <person name="Marangoni P."/>
            <person name="Jernvall J."/>
            <person name="Klein O.D."/>
        </authorList>
    </citation>
    <scope>NUCLEOTIDE SEQUENCE [LARGE SCALE GENOMIC DNA]</scope>
    <source>
        <strain evidence="2">V071</strain>
    </source>
</reference>
<protein>
    <submittedName>
        <fullName evidence="2">Uncharacterized protein</fullName>
    </submittedName>
</protein>
<accession>A0AAW0I029</accession>
<comment type="caution">
    <text evidence="2">The sequence shown here is derived from an EMBL/GenBank/DDBJ whole genome shotgun (WGS) entry which is preliminary data.</text>
</comment>
<feature type="region of interest" description="Disordered" evidence="1">
    <location>
        <begin position="1"/>
        <end position="29"/>
    </location>
</feature>
<evidence type="ECO:0000313" key="3">
    <source>
        <dbReference type="Proteomes" id="UP001488838"/>
    </source>
</evidence>
<organism evidence="2 3">
    <name type="scientific">Myodes glareolus</name>
    <name type="common">Bank vole</name>
    <name type="synonym">Clethrionomys glareolus</name>
    <dbReference type="NCBI Taxonomy" id="447135"/>
    <lineage>
        <taxon>Eukaryota</taxon>
        <taxon>Metazoa</taxon>
        <taxon>Chordata</taxon>
        <taxon>Craniata</taxon>
        <taxon>Vertebrata</taxon>
        <taxon>Euteleostomi</taxon>
        <taxon>Mammalia</taxon>
        <taxon>Eutheria</taxon>
        <taxon>Euarchontoglires</taxon>
        <taxon>Glires</taxon>
        <taxon>Rodentia</taxon>
        <taxon>Myomorpha</taxon>
        <taxon>Muroidea</taxon>
        <taxon>Cricetidae</taxon>
        <taxon>Arvicolinae</taxon>
        <taxon>Myodes</taxon>
    </lineage>
</organism>
<proteinExistence type="predicted"/>
<name>A0AAW0I029_MYOGA</name>
<keyword evidence="3" id="KW-1185">Reference proteome</keyword>
<evidence type="ECO:0000256" key="1">
    <source>
        <dbReference type="SAM" id="MobiDB-lite"/>
    </source>
</evidence>
<evidence type="ECO:0000313" key="2">
    <source>
        <dbReference type="EMBL" id="KAK7807756.1"/>
    </source>
</evidence>
<dbReference type="AlphaFoldDB" id="A0AAW0I029"/>
<sequence>MTPGGGLNRDKHLSQSGVMMTHSPREKRAQPLVGTLASPTQPGPALLVLLIPSPAPLPRGVEAADRVGTSGSRSRRWQDS</sequence>
<dbReference type="EMBL" id="JBBHLL010000262">
    <property type="protein sequence ID" value="KAK7807756.1"/>
    <property type="molecule type" value="Genomic_DNA"/>
</dbReference>
<gene>
    <name evidence="2" type="ORF">U0070_026164</name>
</gene>
<dbReference type="Proteomes" id="UP001488838">
    <property type="component" value="Unassembled WGS sequence"/>
</dbReference>